<dbReference type="Gene3D" id="3.30.560.10">
    <property type="entry name" value="Glucose Oxidase, domain 3"/>
    <property type="match status" value="1"/>
</dbReference>
<dbReference type="GO" id="GO:0050660">
    <property type="term" value="F:flavin adenine dinucleotide binding"/>
    <property type="evidence" value="ECO:0007669"/>
    <property type="project" value="InterPro"/>
</dbReference>
<evidence type="ECO:0000256" key="2">
    <source>
        <dbReference type="PIRSR" id="PIRSR000137-2"/>
    </source>
</evidence>
<dbReference type="OrthoDB" id="269227at2759"/>
<feature type="binding site" evidence="2">
    <location>
        <position position="136"/>
    </location>
    <ligand>
        <name>FAD</name>
        <dbReference type="ChEBI" id="CHEBI:57692"/>
    </ligand>
</feature>
<keyword evidence="2" id="KW-0274">FAD</keyword>
<sequence>MTWAPANCSGSCTSQVLNFFTFLVQYLGFSYDSKFTSTKTDEKESGLRDEFDFIVVGAGSAGCVVANRLSEIEEWKVLLLESGDEEPAVTGVPGLWPVLRSSSLDYGYYTEPEPAICAAAANKSCHVVRGKVMGGTSALNDMIYARGNKQDYNDWENLGNAGWGFEDVLPYFKKSEDARDPLLLAKNPDSHGTGGYLTTEQFPYKNKNGRAIIDAWKELGLEEVDYNSGSQIGVSNLQFNSIHGSRLSANGAFIRPIRGRRSNLVVRPNSRVTRVMINRYSKRVMGVEYFCSKTSTLKMVYAKKEVIISAGAFDSPKLLMLSGVGPAEHLREAGIWVVKNSPVGRNLHEHTVIVPFTFDLKKESRTTSSFDDMRNDLVYWMSSHEGVLSSTGLQSTVAFLQTSFESRPGVPDIQVGFAGSSTSSDSASIATSYYDKAVIFLVLLKPHSRGHLRLNVSDPLWSQPLIQLNSMTDPRDSEILVEGVKLASKVTRTKSLKQKGFIRTKPAMCQEYEVDSREYFECFVKRYTFTSYHPVGTCKMGPKRDKDAVVDPRLRVYGVTGLRVIDASIMPQTTRGSINAPIIMIGEKGSDMIKEDWL</sequence>
<dbReference type="GO" id="GO:0016614">
    <property type="term" value="F:oxidoreductase activity, acting on CH-OH group of donors"/>
    <property type="evidence" value="ECO:0007669"/>
    <property type="project" value="InterPro"/>
</dbReference>
<evidence type="ECO:0000313" key="5">
    <source>
        <dbReference type="Proteomes" id="UP000215335"/>
    </source>
</evidence>
<keyword evidence="2" id="KW-0285">Flavoprotein</keyword>
<proteinExistence type="inferred from homology"/>
<dbReference type="Proteomes" id="UP000215335">
    <property type="component" value="Unassembled WGS sequence"/>
</dbReference>
<accession>A0A232FF98</accession>
<dbReference type="InterPro" id="IPR012132">
    <property type="entry name" value="GMC_OxRdtase"/>
</dbReference>
<comment type="similarity">
    <text evidence="1">Belongs to the GMC oxidoreductase family.</text>
</comment>
<dbReference type="Pfam" id="PF05199">
    <property type="entry name" value="GMC_oxred_C"/>
    <property type="match status" value="1"/>
</dbReference>
<dbReference type="InterPro" id="IPR036188">
    <property type="entry name" value="FAD/NAD-bd_sf"/>
</dbReference>
<reference evidence="4 5" key="1">
    <citation type="journal article" date="2017" name="Curr. Biol.">
        <title>The Evolution of Venom by Co-option of Single-Copy Genes.</title>
        <authorList>
            <person name="Martinson E.O."/>
            <person name="Mrinalini"/>
            <person name="Kelkar Y.D."/>
            <person name="Chang C.H."/>
            <person name="Werren J.H."/>
        </authorList>
    </citation>
    <scope>NUCLEOTIDE SEQUENCE [LARGE SCALE GENOMIC DNA]</scope>
    <source>
        <strain evidence="4 5">Alberta</strain>
        <tissue evidence="4">Whole body</tissue>
    </source>
</reference>
<dbReference type="PANTHER" id="PTHR11552:SF154">
    <property type="entry name" value="FI04917P"/>
    <property type="match status" value="1"/>
</dbReference>
<feature type="binding site" evidence="2">
    <location>
        <position position="132"/>
    </location>
    <ligand>
        <name>FAD</name>
        <dbReference type="ChEBI" id="CHEBI:57692"/>
    </ligand>
</feature>
<feature type="domain" description="Glucose-methanol-choline oxidoreductase N-terminal" evidence="3">
    <location>
        <begin position="311"/>
        <end position="325"/>
    </location>
</feature>
<dbReference type="SUPFAM" id="SSF54373">
    <property type="entry name" value="FAD-linked reductases, C-terminal domain"/>
    <property type="match status" value="1"/>
</dbReference>
<dbReference type="Gene3D" id="3.50.50.60">
    <property type="entry name" value="FAD/NAD(P)-binding domain"/>
    <property type="match status" value="1"/>
</dbReference>
<dbReference type="PANTHER" id="PTHR11552">
    <property type="entry name" value="GLUCOSE-METHANOL-CHOLINE GMC OXIDOREDUCTASE"/>
    <property type="match status" value="1"/>
</dbReference>
<evidence type="ECO:0000313" key="4">
    <source>
        <dbReference type="EMBL" id="OXU29434.1"/>
    </source>
</evidence>
<dbReference type="InterPro" id="IPR007867">
    <property type="entry name" value="GMC_OxRtase_C"/>
</dbReference>
<evidence type="ECO:0000256" key="1">
    <source>
        <dbReference type="ARBA" id="ARBA00010790"/>
    </source>
</evidence>
<dbReference type="InterPro" id="IPR000172">
    <property type="entry name" value="GMC_OxRdtase_N"/>
</dbReference>
<feature type="binding site" evidence="2">
    <location>
        <position position="272"/>
    </location>
    <ligand>
        <name>FAD</name>
        <dbReference type="ChEBI" id="CHEBI:57692"/>
    </ligand>
</feature>
<name>A0A232FF98_9HYME</name>
<dbReference type="Pfam" id="PF00732">
    <property type="entry name" value="GMC_oxred_N"/>
    <property type="match status" value="1"/>
</dbReference>
<dbReference type="PIRSF" id="PIRSF000137">
    <property type="entry name" value="Alcohol_oxidase"/>
    <property type="match status" value="1"/>
</dbReference>
<gene>
    <name evidence="4" type="ORF">TSAR_016232</name>
</gene>
<comment type="cofactor">
    <cofactor evidence="2">
        <name>FAD</name>
        <dbReference type="ChEBI" id="CHEBI:57692"/>
    </cofactor>
</comment>
<dbReference type="STRING" id="543379.A0A232FF98"/>
<protein>
    <recommendedName>
        <fullName evidence="3">Glucose-methanol-choline oxidoreductase N-terminal domain-containing protein</fullName>
    </recommendedName>
</protein>
<dbReference type="AlphaFoldDB" id="A0A232FF98"/>
<organism evidence="4 5">
    <name type="scientific">Trichomalopsis sarcophagae</name>
    <dbReference type="NCBI Taxonomy" id="543379"/>
    <lineage>
        <taxon>Eukaryota</taxon>
        <taxon>Metazoa</taxon>
        <taxon>Ecdysozoa</taxon>
        <taxon>Arthropoda</taxon>
        <taxon>Hexapoda</taxon>
        <taxon>Insecta</taxon>
        <taxon>Pterygota</taxon>
        <taxon>Neoptera</taxon>
        <taxon>Endopterygota</taxon>
        <taxon>Hymenoptera</taxon>
        <taxon>Apocrita</taxon>
        <taxon>Proctotrupomorpha</taxon>
        <taxon>Chalcidoidea</taxon>
        <taxon>Pteromalidae</taxon>
        <taxon>Pteromalinae</taxon>
        <taxon>Trichomalopsis</taxon>
    </lineage>
</organism>
<comment type="caution">
    <text evidence="4">The sequence shown here is derived from an EMBL/GenBank/DDBJ whole genome shotgun (WGS) entry which is preliminary data.</text>
</comment>
<evidence type="ECO:0000259" key="3">
    <source>
        <dbReference type="PROSITE" id="PS00624"/>
    </source>
</evidence>
<keyword evidence="5" id="KW-1185">Reference proteome</keyword>
<dbReference type="SUPFAM" id="SSF51905">
    <property type="entry name" value="FAD/NAD(P)-binding domain"/>
    <property type="match status" value="1"/>
</dbReference>
<dbReference type="PROSITE" id="PS00624">
    <property type="entry name" value="GMC_OXRED_2"/>
    <property type="match status" value="1"/>
</dbReference>
<dbReference type="EMBL" id="NNAY01000290">
    <property type="protein sequence ID" value="OXU29434.1"/>
    <property type="molecule type" value="Genomic_DNA"/>
</dbReference>